<feature type="compositionally biased region" description="Acidic residues" evidence="1">
    <location>
        <begin position="160"/>
        <end position="173"/>
    </location>
</feature>
<feature type="region of interest" description="Disordered" evidence="1">
    <location>
        <begin position="93"/>
        <end position="176"/>
    </location>
</feature>
<sequence length="235" mass="25522">MKESKIFWAIVIVVIGLFVIPLGNIIGGITGQDSDRANAVATLISFDSALAGKNNCPDNIDDQTPQRGKACIEHLGHWQEINCNALKSHTTEGWPGHEWKDPEGKSSCGAGQEDPTATPVIVNPTATPKPADPTPQPTAKPTQVQPTTQPTAQPTAVPTDDGDDDDGDTDDGDDKEKVAQETVVATTAVCETPVCYCVQLVLDWLEEHILPRLDKYLNIQQDRNEIMEKWEFTAP</sequence>
<name>A0A3A4ZGP1_UNCKA</name>
<evidence type="ECO:0000313" key="3">
    <source>
        <dbReference type="EMBL" id="RJR28281.1"/>
    </source>
</evidence>
<organism evidence="3 4">
    <name type="scientific">candidate division WWE3 bacterium</name>
    <dbReference type="NCBI Taxonomy" id="2053526"/>
    <lineage>
        <taxon>Bacteria</taxon>
        <taxon>Katanobacteria</taxon>
    </lineage>
</organism>
<evidence type="ECO:0000256" key="2">
    <source>
        <dbReference type="SAM" id="Phobius"/>
    </source>
</evidence>
<comment type="caution">
    <text evidence="3">The sequence shown here is derived from an EMBL/GenBank/DDBJ whole genome shotgun (WGS) entry which is preliminary data.</text>
</comment>
<keyword evidence="2" id="KW-1133">Transmembrane helix</keyword>
<dbReference type="EMBL" id="QZJF01000002">
    <property type="protein sequence ID" value="RJR28281.1"/>
    <property type="molecule type" value="Genomic_DNA"/>
</dbReference>
<feature type="compositionally biased region" description="Basic and acidic residues" evidence="1">
    <location>
        <begin position="95"/>
        <end position="104"/>
    </location>
</feature>
<reference evidence="3 4" key="1">
    <citation type="journal article" date="2017" name="ISME J.">
        <title>Energy and carbon metabolisms in a deep terrestrial subsurface fluid microbial community.</title>
        <authorList>
            <person name="Momper L."/>
            <person name="Jungbluth S.P."/>
            <person name="Lee M.D."/>
            <person name="Amend J.P."/>
        </authorList>
    </citation>
    <scope>NUCLEOTIDE SEQUENCE [LARGE SCALE GENOMIC DNA]</scope>
    <source>
        <strain evidence="3">SURF_46</strain>
    </source>
</reference>
<feature type="compositionally biased region" description="Low complexity" evidence="1">
    <location>
        <begin position="139"/>
        <end position="159"/>
    </location>
</feature>
<dbReference type="Proteomes" id="UP000265540">
    <property type="component" value="Unassembled WGS sequence"/>
</dbReference>
<accession>A0A3A4ZGP1</accession>
<keyword evidence="2" id="KW-0472">Membrane</keyword>
<protein>
    <submittedName>
        <fullName evidence="3">Uncharacterized protein</fullName>
    </submittedName>
</protein>
<gene>
    <name evidence="3" type="ORF">C4561_00260</name>
</gene>
<evidence type="ECO:0000256" key="1">
    <source>
        <dbReference type="SAM" id="MobiDB-lite"/>
    </source>
</evidence>
<proteinExistence type="predicted"/>
<dbReference type="AlphaFoldDB" id="A0A3A4ZGP1"/>
<feature type="transmembrane region" description="Helical" evidence="2">
    <location>
        <begin position="6"/>
        <end position="26"/>
    </location>
</feature>
<evidence type="ECO:0000313" key="4">
    <source>
        <dbReference type="Proteomes" id="UP000265540"/>
    </source>
</evidence>
<keyword evidence="2" id="KW-0812">Transmembrane</keyword>